<keyword evidence="9 12" id="KW-0472">Membrane</keyword>
<evidence type="ECO:0000256" key="8">
    <source>
        <dbReference type="ARBA" id="ARBA00023065"/>
    </source>
</evidence>
<sequence length="362" mass="41052">MAAEIAPRHASAMVCPASLGGENAGMAVVDNAIYVEGRRIEPASLDQTYELLRERGGLGWIGLYEPDEQEIQSVAAEFRLHELAVEDAVHAHQRPKLERYGDMLFLVLRPARYLESTEVVQIGELHIFLGPQFVVTIRHGLAPTLAPVRQRLEGQPDLLRMGPAAVLYAILDKIIDDYQPVLAGLRDDIDEVETEVFGGEATVSRRIYQLSREVIELDRACRPLLGILDVLNTWYEELDVDVELRRLLRDVRDHAIRTADQIDSFRQVLESMLRVNAALVAQRQNEEIKRLTEASYQQNEHVRRISGWAAILFAPTLVGTVYGMNFVFMPELDWRYGYPFALVLMVVVAVGLYVFFKVRGWL</sequence>
<dbReference type="Gene3D" id="3.30.460.20">
    <property type="entry name" value="CorA soluble domain-like"/>
    <property type="match status" value="1"/>
</dbReference>
<dbReference type="Proteomes" id="UP000256485">
    <property type="component" value="Unassembled WGS sequence"/>
</dbReference>
<dbReference type="GO" id="GO:0015087">
    <property type="term" value="F:cobalt ion transmembrane transporter activity"/>
    <property type="evidence" value="ECO:0007669"/>
    <property type="project" value="UniProtKB-UniRule"/>
</dbReference>
<comment type="caution">
    <text evidence="13">The sequence shown here is derived from an EMBL/GenBank/DDBJ whole genome shotgun (WGS) entry which is preliminary data.</text>
</comment>
<dbReference type="InterPro" id="IPR002523">
    <property type="entry name" value="MgTranspt_CorA/ZnTranspt_ZntB"/>
</dbReference>
<dbReference type="GO" id="GO:0050897">
    <property type="term" value="F:cobalt ion binding"/>
    <property type="evidence" value="ECO:0007669"/>
    <property type="project" value="TreeGrafter"/>
</dbReference>
<organism evidence="13 14">
    <name type="scientific">Thermasporomyces composti</name>
    <dbReference type="NCBI Taxonomy" id="696763"/>
    <lineage>
        <taxon>Bacteria</taxon>
        <taxon>Bacillati</taxon>
        <taxon>Actinomycetota</taxon>
        <taxon>Actinomycetes</taxon>
        <taxon>Propionibacteriales</taxon>
        <taxon>Nocardioidaceae</taxon>
        <taxon>Thermasporomyces</taxon>
    </lineage>
</organism>
<evidence type="ECO:0000256" key="10">
    <source>
        <dbReference type="ARBA" id="ARBA00034269"/>
    </source>
</evidence>
<proteinExistence type="inferred from homology"/>
<evidence type="ECO:0000256" key="5">
    <source>
        <dbReference type="ARBA" id="ARBA00022692"/>
    </source>
</evidence>
<evidence type="ECO:0000256" key="7">
    <source>
        <dbReference type="ARBA" id="ARBA00022989"/>
    </source>
</evidence>
<dbReference type="FunFam" id="1.20.58.340:FF:000004">
    <property type="entry name" value="Magnesium transport protein CorA"/>
    <property type="match status" value="1"/>
</dbReference>
<keyword evidence="4 12" id="KW-1003">Cell membrane</keyword>
<dbReference type="InterPro" id="IPR045863">
    <property type="entry name" value="CorA_TM1_TM2"/>
</dbReference>
<dbReference type="InterPro" id="IPR004488">
    <property type="entry name" value="Mg/Co-transport_prot_CorA"/>
</dbReference>
<name>A0A3D9VEQ5_THECX</name>
<dbReference type="Pfam" id="PF01544">
    <property type="entry name" value="CorA"/>
    <property type="match status" value="1"/>
</dbReference>
<dbReference type="InterPro" id="IPR045861">
    <property type="entry name" value="CorA_cytoplasmic_dom"/>
</dbReference>
<feature type="transmembrane region" description="Helical" evidence="12">
    <location>
        <begin position="305"/>
        <end position="324"/>
    </location>
</feature>
<keyword evidence="3 12" id="KW-0813">Transport</keyword>
<keyword evidence="7 12" id="KW-1133">Transmembrane helix</keyword>
<evidence type="ECO:0000256" key="6">
    <source>
        <dbReference type="ARBA" id="ARBA00022842"/>
    </source>
</evidence>
<comment type="similarity">
    <text evidence="2 12">Belongs to the CorA metal ion transporter (MIT) (TC 1.A.35) family.</text>
</comment>
<dbReference type="GO" id="GO:0005886">
    <property type="term" value="C:plasma membrane"/>
    <property type="evidence" value="ECO:0007669"/>
    <property type="project" value="UniProtKB-SubCell"/>
</dbReference>
<comment type="subcellular location">
    <subcellularLocation>
        <location evidence="1">Cell membrane</location>
        <topology evidence="1">Multi-pass membrane protein</topology>
    </subcellularLocation>
    <subcellularLocation>
        <location evidence="12">Membrane</location>
        <topology evidence="12">Multi-pass membrane protein</topology>
    </subcellularLocation>
</comment>
<dbReference type="NCBIfam" id="TIGR00383">
    <property type="entry name" value="corA"/>
    <property type="match status" value="1"/>
</dbReference>
<protein>
    <recommendedName>
        <fullName evidence="12">Magnesium transport protein CorA</fullName>
    </recommendedName>
</protein>
<evidence type="ECO:0000256" key="3">
    <source>
        <dbReference type="ARBA" id="ARBA00022448"/>
    </source>
</evidence>
<evidence type="ECO:0000313" key="13">
    <source>
        <dbReference type="EMBL" id="REF35801.1"/>
    </source>
</evidence>
<dbReference type="EMBL" id="QTUC01000001">
    <property type="protein sequence ID" value="REF35801.1"/>
    <property type="molecule type" value="Genomic_DNA"/>
</dbReference>
<comment type="catalytic activity">
    <reaction evidence="10">
        <text>Mg(2+)(in) = Mg(2+)(out)</text>
        <dbReference type="Rhea" id="RHEA:29827"/>
        <dbReference type="ChEBI" id="CHEBI:18420"/>
    </reaction>
</comment>
<keyword evidence="6 12" id="KW-0460">Magnesium</keyword>
<dbReference type="AlphaFoldDB" id="A0A3D9VEQ5"/>
<evidence type="ECO:0000256" key="9">
    <source>
        <dbReference type="ARBA" id="ARBA00023136"/>
    </source>
</evidence>
<dbReference type="PANTHER" id="PTHR46494">
    <property type="entry name" value="CORA FAMILY METAL ION TRANSPORTER (EUROFUNG)"/>
    <property type="match status" value="1"/>
</dbReference>
<keyword evidence="5 12" id="KW-0812">Transmembrane</keyword>
<evidence type="ECO:0000256" key="2">
    <source>
        <dbReference type="ARBA" id="ARBA00009765"/>
    </source>
</evidence>
<dbReference type="Gene3D" id="1.20.58.340">
    <property type="entry name" value="Magnesium transport protein CorA, transmembrane region"/>
    <property type="match status" value="2"/>
</dbReference>
<dbReference type="RefSeq" id="WP_245940963.1">
    <property type="nucleotide sequence ID" value="NZ_QTUC01000001.1"/>
</dbReference>
<evidence type="ECO:0000256" key="4">
    <source>
        <dbReference type="ARBA" id="ARBA00022475"/>
    </source>
</evidence>
<dbReference type="SUPFAM" id="SSF144083">
    <property type="entry name" value="Magnesium transport protein CorA, transmembrane region"/>
    <property type="match status" value="1"/>
</dbReference>
<evidence type="ECO:0000256" key="11">
    <source>
        <dbReference type="ARBA" id="ARBA00045497"/>
    </source>
</evidence>
<keyword evidence="14" id="KW-1185">Reference proteome</keyword>
<gene>
    <name evidence="12" type="primary">corA</name>
    <name evidence="13" type="ORF">DFJ64_1193</name>
</gene>
<keyword evidence="8 12" id="KW-0406">Ion transport</keyword>
<evidence type="ECO:0000256" key="1">
    <source>
        <dbReference type="ARBA" id="ARBA00004651"/>
    </source>
</evidence>
<evidence type="ECO:0000313" key="14">
    <source>
        <dbReference type="Proteomes" id="UP000256485"/>
    </source>
</evidence>
<dbReference type="SUPFAM" id="SSF143865">
    <property type="entry name" value="CorA soluble domain-like"/>
    <property type="match status" value="1"/>
</dbReference>
<dbReference type="GO" id="GO:0015095">
    <property type="term" value="F:magnesium ion transmembrane transporter activity"/>
    <property type="evidence" value="ECO:0007669"/>
    <property type="project" value="UniProtKB-UniRule"/>
</dbReference>
<dbReference type="PANTHER" id="PTHR46494:SF1">
    <property type="entry name" value="CORA FAMILY METAL ION TRANSPORTER (EUROFUNG)"/>
    <property type="match status" value="1"/>
</dbReference>
<accession>A0A3D9VEQ5</accession>
<evidence type="ECO:0000256" key="12">
    <source>
        <dbReference type="RuleBase" id="RU362010"/>
    </source>
</evidence>
<feature type="transmembrane region" description="Helical" evidence="12">
    <location>
        <begin position="336"/>
        <end position="356"/>
    </location>
</feature>
<reference evidence="13 14" key="1">
    <citation type="submission" date="2018-08" db="EMBL/GenBank/DDBJ databases">
        <title>Sequencing the genomes of 1000 actinobacteria strains.</title>
        <authorList>
            <person name="Klenk H.-P."/>
        </authorList>
    </citation>
    <scope>NUCLEOTIDE SEQUENCE [LARGE SCALE GENOMIC DNA]</scope>
    <source>
        <strain evidence="13 14">DSM 22891</strain>
    </source>
</reference>
<comment type="function">
    <text evidence="11">Mediates influx of magnesium ions. Alternates between open and closed states. Activated by low cytoplasmic Mg(2+) levels. Inactive when cytoplasmic Mg(2+) levels are high.</text>
</comment>
<dbReference type="GO" id="GO:0000287">
    <property type="term" value="F:magnesium ion binding"/>
    <property type="evidence" value="ECO:0007669"/>
    <property type="project" value="TreeGrafter"/>
</dbReference>
<dbReference type="CDD" id="cd12830">
    <property type="entry name" value="MtCorA-like"/>
    <property type="match status" value="1"/>
</dbReference>